<proteinExistence type="predicted"/>
<protein>
    <submittedName>
        <fullName evidence="8">PLDc N-terminal domain-containing protein</fullName>
    </submittedName>
</protein>
<organism evidence="8 9">
    <name type="scientific">Halobacillus naozhouensis</name>
    <dbReference type="NCBI Taxonomy" id="554880"/>
    <lineage>
        <taxon>Bacteria</taxon>
        <taxon>Bacillati</taxon>
        <taxon>Bacillota</taxon>
        <taxon>Bacilli</taxon>
        <taxon>Bacillales</taxon>
        <taxon>Bacillaceae</taxon>
        <taxon>Halobacillus</taxon>
    </lineage>
</organism>
<feature type="domain" description="Cardiolipin synthase N-terminal" evidence="7">
    <location>
        <begin position="29"/>
        <end position="69"/>
    </location>
</feature>
<keyword evidence="2" id="KW-1003">Cell membrane</keyword>
<evidence type="ECO:0000256" key="2">
    <source>
        <dbReference type="ARBA" id="ARBA00022475"/>
    </source>
</evidence>
<dbReference type="EMBL" id="CP121671">
    <property type="protein sequence ID" value="WFT75855.1"/>
    <property type="molecule type" value="Genomic_DNA"/>
</dbReference>
<keyword evidence="4 6" id="KW-1133">Transmembrane helix</keyword>
<evidence type="ECO:0000256" key="6">
    <source>
        <dbReference type="SAM" id="Phobius"/>
    </source>
</evidence>
<accession>A0ABY8J040</accession>
<dbReference type="Proteomes" id="UP001221597">
    <property type="component" value="Chromosome"/>
</dbReference>
<evidence type="ECO:0000259" key="7">
    <source>
        <dbReference type="Pfam" id="PF13396"/>
    </source>
</evidence>
<dbReference type="Pfam" id="PF13396">
    <property type="entry name" value="PLDc_N"/>
    <property type="match status" value="1"/>
</dbReference>
<evidence type="ECO:0000256" key="1">
    <source>
        <dbReference type="ARBA" id="ARBA00004651"/>
    </source>
</evidence>
<evidence type="ECO:0000256" key="4">
    <source>
        <dbReference type="ARBA" id="ARBA00022989"/>
    </source>
</evidence>
<evidence type="ECO:0000313" key="8">
    <source>
        <dbReference type="EMBL" id="WFT75855.1"/>
    </source>
</evidence>
<evidence type="ECO:0000313" key="9">
    <source>
        <dbReference type="Proteomes" id="UP001221597"/>
    </source>
</evidence>
<name>A0ABY8J040_9BACI</name>
<keyword evidence="3 6" id="KW-0812">Transmembrane</keyword>
<keyword evidence="5 6" id="KW-0472">Membrane</keyword>
<dbReference type="InterPro" id="IPR027379">
    <property type="entry name" value="CLS_N"/>
</dbReference>
<keyword evidence="9" id="KW-1185">Reference proteome</keyword>
<comment type="subcellular location">
    <subcellularLocation>
        <location evidence="1">Cell membrane</location>
        <topology evidence="1">Multi-pass membrane protein</topology>
    </subcellularLocation>
</comment>
<feature type="transmembrane region" description="Helical" evidence="6">
    <location>
        <begin position="48"/>
        <end position="68"/>
    </location>
</feature>
<evidence type="ECO:0000256" key="5">
    <source>
        <dbReference type="ARBA" id="ARBA00023136"/>
    </source>
</evidence>
<reference evidence="8 9" key="1">
    <citation type="submission" date="2023-04" db="EMBL/GenBank/DDBJ databases">
        <title>Genome sequence of Halobacillus naozhouensis KACC 21980.</title>
        <authorList>
            <person name="Kim S."/>
            <person name="Heo J."/>
            <person name="Kwon S.-W."/>
        </authorList>
    </citation>
    <scope>NUCLEOTIDE SEQUENCE [LARGE SCALE GENOMIC DNA]</scope>
    <source>
        <strain evidence="8 9">KCTC 13234</strain>
    </source>
</reference>
<feature type="transmembrane region" description="Helical" evidence="6">
    <location>
        <begin position="16"/>
        <end position="36"/>
    </location>
</feature>
<sequence length="73" mass="8376">MILLMQDVTRVIQENFAILAPLFIIQLLLMIVALISLAKVEAANGPKWMWAIIIIFINIIGPIIYFIFGKRDY</sequence>
<gene>
    <name evidence="8" type="ORF">P9989_05585</name>
</gene>
<dbReference type="RefSeq" id="WP_283077818.1">
    <property type="nucleotide sequence ID" value="NZ_CP121671.1"/>
</dbReference>
<evidence type="ECO:0000256" key="3">
    <source>
        <dbReference type="ARBA" id="ARBA00022692"/>
    </source>
</evidence>